<sequence>MSFERHRFDHIGIPTTETHEGEVFVETTRVWLTSPRSHPANIEWLRYEPDTPVPAPVRDLPHVAYRVDDIREALKGHEVLMDVFEIGEGFAQIAFILFEGAVVEFMQYRNPEETGWI</sequence>
<dbReference type="SUPFAM" id="SSF54593">
    <property type="entry name" value="Glyoxalase/Bleomycin resistance protein/Dihydroxybiphenyl dioxygenase"/>
    <property type="match status" value="1"/>
</dbReference>
<reference evidence="1 2" key="1">
    <citation type="journal article" date="2019" name="Int. J. Syst. Evol. Microbiol.">
        <title>The Global Catalogue of Microorganisms (GCM) 10K type strain sequencing project: providing services to taxonomists for standard genome sequencing and annotation.</title>
        <authorList>
            <consortium name="The Broad Institute Genomics Platform"/>
            <consortium name="The Broad Institute Genome Sequencing Center for Infectious Disease"/>
            <person name="Wu L."/>
            <person name="Ma J."/>
        </authorList>
    </citation>
    <scope>NUCLEOTIDE SEQUENCE [LARGE SCALE GENOMIC DNA]</scope>
    <source>
        <strain evidence="1 2">JCM 15933</strain>
    </source>
</reference>
<keyword evidence="2" id="KW-1185">Reference proteome</keyword>
<evidence type="ECO:0000313" key="1">
    <source>
        <dbReference type="EMBL" id="GAA1566299.1"/>
    </source>
</evidence>
<protein>
    <submittedName>
        <fullName evidence="1">Uncharacterized protein</fullName>
    </submittedName>
</protein>
<evidence type="ECO:0000313" key="2">
    <source>
        <dbReference type="Proteomes" id="UP001501470"/>
    </source>
</evidence>
<dbReference type="EMBL" id="BAAAQD010000037">
    <property type="protein sequence ID" value="GAA1566299.1"/>
    <property type="molecule type" value="Genomic_DNA"/>
</dbReference>
<dbReference type="InterPro" id="IPR029068">
    <property type="entry name" value="Glyas_Bleomycin-R_OHBP_Dase"/>
</dbReference>
<dbReference type="Proteomes" id="UP001501470">
    <property type="component" value="Unassembled WGS sequence"/>
</dbReference>
<dbReference type="RefSeq" id="WP_344513179.1">
    <property type="nucleotide sequence ID" value="NZ_BAAAQD010000037.1"/>
</dbReference>
<gene>
    <name evidence="1" type="ORF">GCM10009827_104950</name>
</gene>
<organism evidence="1 2">
    <name type="scientific">Dactylosporangium maewongense</name>
    <dbReference type="NCBI Taxonomy" id="634393"/>
    <lineage>
        <taxon>Bacteria</taxon>
        <taxon>Bacillati</taxon>
        <taxon>Actinomycetota</taxon>
        <taxon>Actinomycetes</taxon>
        <taxon>Micromonosporales</taxon>
        <taxon>Micromonosporaceae</taxon>
        <taxon>Dactylosporangium</taxon>
    </lineage>
</organism>
<name>A0ABN2CYJ2_9ACTN</name>
<comment type="caution">
    <text evidence="1">The sequence shown here is derived from an EMBL/GenBank/DDBJ whole genome shotgun (WGS) entry which is preliminary data.</text>
</comment>
<proteinExistence type="predicted"/>
<accession>A0ABN2CYJ2</accession>